<evidence type="ECO:0000256" key="3">
    <source>
        <dbReference type="ARBA" id="ARBA00022741"/>
    </source>
</evidence>
<reference evidence="6 7" key="1">
    <citation type="submission" date="2018-06" db="EMBL/GenBank/DDBJ databases">
        <title>Comparative genomics of Brasilonema spp. strains.</title>
        <authorList>
            <person name="Alvarenga D.O."/>
            <person name="Fiore M.F."/>
            <person name="Varani A.M."/>
        </authorList>
    </citation>
    <scope>NUCLEOTIDE SEQUENCE [LARGE SCALE GENOMIC DNA]</scope>
    <source>
        <strain evidence="6 7">CENA114</strain>
    </source>
</reference>
<dbReference type="GO" id="GO:0016887">
    <property type="term" value="F:ATP hydrolysis activity"/>
    <property type="evidence" value="ECO:0007669"/>
    <property type="project" value="InterPro"/>
</dbReference>
<evidence type="ECO:0000313" key="6">
    <source>
        <dbReference type="EMBL" id="QDL06632.1"/>
    </source>
</evidence>
<dbReference type="GO" id="GO:0016020">
    <property type="term" value="C:membrane"/>
    <property type="evidence" value="ECO:0007669"/>
    <property type="project" value="InterPro"/>
</dbReference>
<evidence type="ECO:0000256" key="4">
    <source>
        <dbReference type="ARBA" id="ARBA00022840"/>
    </source>
</evidence>
<dbReference type="CDD" id="cd10147">
    <property type="entry name" value="Wzt_C-like"/>
    <property type="match status" value="1"/>
</dbReference>
<keyword evidence="7" id="KW-1185">Reference proteome</keyword>
<dbReference type="Pfam" id="PF14524">
    <property type="entry name" value="Wzt_C"/>
    <property type="match status" value="1"/>
</dbReference>
<dbReference type="PROSITE" id="PS00211">
    <property type="entry name" value="ABC_TRANSPORTER_1"/>
    <property type="match status" value="1"/>
</dbReference>
<dbReference type="Gene3D" id="3.40.50.300">
    <property type="entry name" value="P-loop containing nucleotide triphosphate hydrolases"/>
    <property type="match status" value="1"/>
</dbReference>
<dbReference type="PANTHER" id="PTHR46743">
    <property type="entry name" value="TEICHOIC ACIDS EXPORT ATP-BINDING PROTEIN TAGH"/>
    <property type="match status" value="1"/>
</dbReference>
<proteinExistence type="inferred from homology"/>
<dbReference type="GO" id="GO:0005524">
    <property type="term" value="F:ATP binding"/>
    <property type="evidence" value="ECO:0007669"/>
    <property type="project" value="UniProtKB-KW"/>
</dbReference>
<feature type="domain" description="ABC transporter" evidence="5">
    <location>
        <begin position="24"/>
        <end position="247"/>
    </location>
</feature>
<gene>
    <name evidence="6" type="ORF">DP114_00755</name>
</gene>
<keyword evidence="2" id="KW-0813">Transport</keyword>
<dbReference type="InterPro" id="IPR017871">
    <property type="entry name" value="ABC_transporter-like_CS"/>
</dbReference>
<evidence type="ECO:0000256" key="2">
    <source>
        <dbReference type="ARBA" id="ARBA00022448"/>
    </source>
</evidence>
<dbReference type="Gene3D" id="2.70.50.60">
    <property type="entry name" value="abc- transporter (atp binding component) like domain"/>
    <property type="match status" value="1"/>
</dbReference>
<sequence>MGEEIAISLKNVSKCYKRYTRPVDRLKEILLPGKSMAQEFWALRHINLEISKGETLGIIGQNGSGKSTMLQIIARTLTPTTGDVQVDGRISALLELGSGFNPEFTGRQNVFFNGRLLGLSQKEIEEKFDEIAGFADIGDFIEQPVKTYSSGMFVRLAFAVGVSVNPDILIVDEALAVGDIYFQQKCFERIRELRDLGITFLFVSHDPTAVYKLCHRAVLMEAGQLVLDAKPRQVIDLYQAKLLKKLDLQPDAVKIKILDDSDSETILHENDSPLVKTDLEEVVISSPEVNIKFIKFLDESEQEIEAIISDNELQLCIGLLFFKSFEDPHIGFKIRERTGEVVFETNTFCMGQKLGQVEPDNFVEIRFKFHLPLSEGEYTITVGVADSGFAQSSFKKTLVYAHNVASLKVLKNKEAILWSGIINLSPSLSILKHSYV</sequence>
<keyword evidence="4 6" id="KW-0067">ATP-binding</keyword>
<dbReference type="SUPFAM" id="SSF52540">
    <property type="entry name" value="P-loop containing nucleoside triphosphate hydrolases"/>
    <property type="match status" value="1"/>
</dbReference>
<evidence type="ECO:0000259" key="5">
    <source>
        <dbReference type="PROSITE" id="PS50893"/>
    </source>
</evidence>
<dbReference type="CDD" id="cd03220">
    <property type="entry name" value="ABC_KpsT_Wzt"/>
    <property type="match status" value="1"/>
</dbReference>
<dbReference type="Pfam" id="PF00005">
    <property type="entry name" value="ABC_tran"/>
    <property type="match status" value="1"/>
</dbReference>
<dbReference type="InterPro" id="IPR050683">
    <property type="entry name" value="Bact_Polysacc_Export_ATP-bd"/>
</dbReference>
<dbReference type="InterPro" id="IPR015860">
    <property type="entry name" value="ABC_transpr_TagH-like"/>
</dbReference>
<dbReference type="InterPro" id="IPR003593">
    <property type="entry name" value="AAA+_ATPase"/>
</dbReference>
<dbReference type="EMBL" id="CP030118">
    <property type="protein sequence ID" value="QDL06632.1"/>
    <property type="molecule type" value="Genomic_DNA"/>
</dbReference>
<dbReference type="InterPro" id="IPR029439">
    <property type="entry name" value="Wzt_C"/>
</dbReference>
<dbReference type="GO" id="GO:0140359">
    <property type="term" value="F:ABC-type transporter activity"/>
    <property type="evidence" value="ECO:0007669"/>
    <property type="project" value="InterPro"/>
</dbReference>
<dbReference type="RefSeq" id="WP_171975189.1">
    <property type="nucleotide sequence ID" value="NZ_CAWOXK010000001.1"/>
</dbReference>
<dbReference type="InterPro" id="IPR003439">
    <property type="entry name" value="ABC_transporter-like_ATP-bd"/>
</dbReference>
<organism evidence="6 7">
    <name type="scientific">Brasilonema sennae CENA114</name>
    <dbReference type="NCBI Taxonomy" id="415709"/>
    <lineage>
        <taxon>Bacteria</taxon>
        <taxon>Bacillati</taxon>
        <taxon>Cyanobacteriota</taxon>
        <taxon>Cyanophyceae</taxon>
        <taxon>Nostocales</taxon>
        <taxon>Scytonemataceae</taxon>
        <taxon>Brasilonema</taxon>
        <taxon>Bromeliae group (in: Brasilonema)</taxon>
    </lineage>
</organism>
<dbReference type="PANTHER" id="PTHR46743:SF2">
    <property type="entry name" value="TEICHOIC ACIDS EXPORT ATP-BINDING PROTEIN TAGH"/>
    <property type="match status" value="1"/>
</dbReference>
<comment type="similarity">
    <text evidence="1">Belongs to the ABC transporter superfamily.</text>
</comment>
<protein>
    <submittedName>
        <fullName evidence="6">ABC transporter ATP-binding protein</fullName>
    </submittedName>
</protein>
<dbReference type="KEGG" id="bsen:DP114_00755"/>
<accession>A0A856M7C4</accession>
<dbReference type="PROSITE" id="PS50893">
    <property type="entry name" value="ABC_TRANSPORTER_2"/>
    <property type="match status" value="1"/>
</dbReference>
<evidence type="ECO:0000256" key="1">
    <source>
        <dbReference type="ARBA" id="ARBA00005417"/>
    </source>
</evidence>
<dbReference type="Proteomes" id="UP000503129">
    <property type="component" value="Chromosome"/>
</dbReference>
<dbReference type="InterPro" id="IPR027417">
    <property type="entry name" value="P-loop_NTPase"/>
</dbReference>
<evidence type="ECO:0000313" key="7">
    <source>
        <dbReference type="Proteomes" id="UP000503129"/>
    </source>
</evidence>
<name>A0A856M7C4_9CYAN</name>
<dbReference type="AlphaFoldDB" id="A0A856M7C4"/>
<dbReference type="SMART" id="SM00382">
    <property type="entry name" value="AAA"/>
    <property type="match status" value="1"/>
</dbReference>
<keyword evidence="3" id="KW-0547">Nucleotide-binding</keyword>